<dbReference type="SUPFAM" id="SSF51182">
    <property type="entry name" value="RmlC-like cupins"/>
    <property type="match status" value="1"/>
</dbReference>
<dbReference type="Gene3D" id="2.60.120.10">
    <property type="entry name" value="Jelly Rolls"/>
    <property type="match status" value="1"/>
</dbReference>
<dbReference type="EMBL" id="LRQE01000042">
    <property type="protein sequence ID" value="KXA28537.1"/>
    <property type="molecule type" value="Genomic_DNA"/>
</dbReference>
<dbReference type="InterPro" id="IPR014710">
    <property type="entry name" value="RmlC-like_jellyroll"/>
</dbReference>
<dbReference type="InterPro" id="IPR011051">
    <property type="entry name" value="RmlC_Cupin_sf"/>
</dbReference>
<gene>
    <name evidence="1" type="ORF">HMPREF3229_01775</name>
</gene>
<dbReference type="Pfam" id="PF05962">
    <property type="entry name" value="HutD"/>
    <property type="match status" value="1"/>
</dbReference>
<organism evidence="1">
    <name type="scientific">Peptoniphilus harei</name>
    <dbReference type="NCBI Taxonomy" id="54005"/>
    <lineage>
        <taxon>Bacteria</taxon>
        <taxon>Bacillati</taxon>
        <taxon>Bacillota</taxon>
        <taxon>Tissierellia</taxon>
        <taxon>Tissierellales</taxon>
        <taxon>Peptoniphilaceae</taxon>
        <taxon>Peptoniphilus</taxon>
    </lineage>
</organism>
<dbReference type="Proteomes" id="UP000070174">
    <property type="component" value="Unassembled WGS sequence"/>
</dbReference>
<evidence type="ECO:0000313" key="2">
    <source>
        <dbReference type="Proteomes" id="UP000070174"/>
    </source>
</evidence>
<dbReference type="AlphaFoldDB" id="A0A133PJ22"/>
<accession>A0A133PJ22</accession>
<sequence>MKFIKKEEFKDSNWSAGVTTEVFIYPEGASVGEKNFDFRISTATCKDKESVYTPYTGFYRYITPIDNVMNIESDGNKFTLDPFEVLFFDGNHSTKSSGDVRDFNLIYKKGQEAKMFSLNINNFDFKADKRAVIFNYDSELKVQGKDFEKFSAIYLEEEKVKIEGKGRIIICEF</sequence>
<comment type="caution">
    <text evidence="1">The sequence shown here is derived from an EMBL/GenBank/DDBJ whole genome shotgun (WGS) entry which is preliminary data.</text>
</comment>
<evidence type="ECO:0000313" key="1">
    <source>
        <dbReference type="EMBL" id="KXA28537.1"/>
    </source>
</evidence>
<dbReference type="PANTHER" id="PTHR37943">
    <property type="entry name" value="PROTEIN VES"/>
    <property type="match status" value="1"/>
</dbReference>
<dbReference type="InterPro" id="IPR010282">
    <property type="entry name" value="Uncharacterised_HutD/Ves"/>
</dbReference>
<dbReference type="RefSeq" id="WP_005953886.1">
    <property type="nucleotide sequence ID" value="NZ_JASOTK010000006.1"/>
</dbReference>
<evidence type="ECO:0008006" key="3">
    <source>
        <dbReference type="Google" id="ProtNLM"/>
    </source>
</evidence>
<dbReference type="PATRIC" id="fig|54005.3.peg.1736"/>
<proteinExistence type="predicted"/>
<dbReference type="PANTHER" id="PTHR37943:SF1">
    <property type="entry name" value="PROTEIN VES"/>
    <property type="match status" value="1"/>
</dbReference>
<name>A0A133PJ22_9FIRM</name>
<reference evidence="1 2" key="1">
    <citation type="submission" date="2016-01" db="EMBL/GenBank/DDBJ databases">
        <authorList>
            <person name="Oliw E.H."/>
        </authorList>
    </citation>
    <scope>NUCLEOTIDE SEQUENCE [LARGE SCALE GENOMIC DNA]</scope>
    <source>
        <strain evidence="1 2">CMW7756A</strain>
    </source>
</reference>
<protein>
    <recommendedName>
        <fullName evidence="3">HutD</fullName>
    </recommendedName>
</protein>